<dbReference type="GO" id="GO:0016020">
    <property type="term" value="C:membrane"/>
    <property type="evidence" value="ECO:0007669"/>
    <property type="project" value="UniProtKB-SubCell"/>
</dbReference>
<dbReference type="SMART" id="SM01190">
    <property type="entry name" value="EMP24_GP25L"/>
    <property type="match status" value="1"/>
</dbReference>
<evidence type="ECO:0000313" key="11">
    <source>
        <dbReference type="EMBL" id="KAJ5076217.1"/>
    </source>
</evidence>
<evidence type="ECO:0000256" key="1">
    <source>
        <dbReference type="ARBA" id="ARBA00004479"/>
    </source>
</evidence>
<feature type="chain" id="PRO_5040147553" evidence="9">
    <location>
        <begin position="21"/>
        <end position="208"/>
    </location>
</feature>
<accession>A0A9Q0LNL1</accession>
<dbReference type="OrthoDB" id="759142at2759"/>
<dbReference type="PANTHER" id="PTHR22811">
    <property type="entry name" value="TRANSMEMBRANE EMP24 DOMAIN-CONTAINING PROTEIN"/>
    <property type="match status" value="1"/>
</dbReference>
<keyword evidence="5 8" id="KW-1133">Transmembrane helix</keyword>
<evidence type="ECO:0000256" key="9">
    <source>
        <dbReference type="SAM" id="SignalP"/>
    </source>
</evidence>
<feature type="transmembrane region" description="Helical" evidence="8">
    <location>
        <begin position="176"/>
        <end position="198"/>
    </location>
</feature>
<evidence type="ECO:0000313" key="12">
    <source>
        <dbReference type="Proteomes" id="UP001149090"/>
    </source>
</evidence>
<name>A0A9Q0LNL1_ANAIG</name>
<dbReference type="InterPro" id="IPR009038">
    <property type="entry name" value="GOLD_dom"/>
</dbReference>
<evidence type="ECO:0000256" key="4">
    <source>
        <dbReference type="ARBA" id="ARBA00022729"/>
    </source>
</evidence>
<keyword evidence="4 9" id="KW-0732">Signal</keyword>
<keyword evidence="6 8" id="KW-0472">Membrane</keyword>
<dbReference type="PROSITE" id="PS50866">
    <property type="entry name" value="GOLD"/>
    <property type="match status" value="1"/>
</dbReference>
<comment type="caution">
    <text evidence="11">The sequence shown here is derived from an EMBL/GenBank/DDBJ whole genome shotgun (WGS) entry which is preliminary data.</text>
</comment>
<dbReference type="Proteomes" id="UP001149090">
    <property type="component" value="Unassembled WGS sequence"/>
</dbReference>
<feature type="domain" description="GOLD" evidence="10">
    <location>
        <begin position="30"/>
        <end position="129"/>
    </location>
</feature>
<keyword evidence="12" id="KW-1185">Reference proteome</keyword>
<dbReference type="OMA" id="DVFEACF"/>
<proteinExistence type="inferred from homology"/>
<keyword evidence="3 7" id="KW-0812">Transmembrane</keyword>
<organism evidence="11 12">
    <name type="scientific">Anaeramoeba ignava</name>
    <name type="common">Anaerobic marine amoeba</name>
    <dbReference type="NCBI Taxonomy" id="1746090"/>
    <lineage>
        <taxon>Eukaryota</taxon>
        <taxon>Metamonada</taxon>
        <taxon>Anaeramoebidae</taxon>
        <taxon>Anaeramoeba</taxon>
    </lineage>
</organism>
<dbReference type="AlphaFoldDB" id="A0A9Q0LNL1"/>
<evidence type="ECO:0000256" key="8">
    <source>
        <dbReference type="SAM" id="Phobius"/>
    </source>
</evidence>
<reference evidence="11" key="1">
    <citation type="submission" date="2022-10" db="EMBL/GenBank/DDBJ databases">
        <title>Novel sulphate-reducing endosymbionts in the free-living metamonad Anaeramoeba.</title>
        <authorList>
            <person name="Jerlstrom-Hultqvist J."/>
            <person name="Cepicka I."/>
            <person name="Gallot-Lavallee L."/>
            <person name="Salas-Leiva D."/>
            <person name="Curtis B.A."/>
            <person name="Zahonova K."/>
            <person name="Pipaliya S."/>
            <person name="Dacks J."/>
            <person name="Roger A.J."/>
        </authorList>
    </citation>
    <scope>NUCLEOTIDE SEQUENCE</scope>
    <source>
        <strain evidence="11">BMAN</strain>
    </source>
</reference>
<evidence type="ECO:0000256" key="7">
    <source>
        <dbReference type="RuleBase" id="RU003827"/>
    </source>
</evidence>
<evidence type="ECO:0000256" key="3">
    <source>
        <dbReference type="ARBA" id="ARBA00022692"/>
    </source>
</evidence>
<evidence type="ECO:0000259" key="10">
    <source>
        <dbReference type="PROSITE" id="PS50866"/>
    </source>
</evidence>
<evidence type="ECO:0000256" key="5">
    <source>
        <dbReference type="ARBA" id="ARBA00022989"/>
    </source>
</evidence>
<dbReference type="InterPro" id="IPR015720">
    <property type="entry name" value="Emp24-like"/>
</dbReference>
<evidence type="ECO:0000256" key="6">
    <source>
        <dbReference type="ARBA" id="ARBA00023136"/>
    </source>
</evidence>
<dbReference type="EMBL" id="JAPDFW010000062">
    <property type="protein sequence ID" value="KAJ5076217.1"/>
    <property type="molecule type" value="Genomic_DNA"/>
</dbReference>
<sequence length="208" mass="24411">MKSFLVNLIVFFYCLISIQSLIFEIPGDSTKCFSEEFPPDTLIKGKYKSFSYLPRTDFAIHDPREQMLYQKSAIAKGNFAFTTENPGTYRFCFTTSNTQRGPRRNRQMTQKISFTYFSGQSAIDYDKIIDSEQLTPIEGELKRIDGLIQEITSTMSYMKEREETMRNTNESTNSRVLWFSLLSILTLLITGFWQVYYLKNYFHKQKII</sequence>
<comment type="similarity">
    <text evidence="2 7">Belongs to the EMP24/GP25L family.</text>
</comment>
<evidence type="ECO:0000256" key="2">
    <source>
        <dbReference type="ARBA" id="ARBA00007104"/>
    </source>
</evidence>
<comment type="subcellular location">
    <subcellularLocation>
        <location evidence="1 7">Membrane</location>
        <topology evidence="1 7">Single-pass type I membrane protein</topology>
    </subcellularLocation>
</comment>
<feature type="signal peptide" evidence="9">
    <location>
        <begin position="1"/>
        <end position="20"/>
    </location>
</feature>
<dbReference type="Pfam" id="PF01105">
    <property type="entry name" value="EMP24_GP25L"/>
    <property type="match status" value="1"/>
</dbReference>
<protein>
    <submittedName>
        <fullName evidence="11">Transmembrane emp24 domain-containing protein</fullName>
    </submittedName>
</protein>
<gene>
    <name evidence="11" type="ORF">M0811_06496</name>
</gene>